<feature type="region of interest" description="Disordered" evidence="1">
    <location>
        <begin position="99"/>
        <end position="145"/>
    </location>
</feature>
<keyword evidence="3" id="KW-1185">Reference proteome</keyword>
<organism evidence="2 3">
    <name type="scientific">Aspergillus glaucus CBS 516.65</name>
    <dbReference type="NCBI Taxonomy" id="1160497"/>
    <lineage>
        <taxon>Eukaryota</taxon>
        <taxon>Fungi</taxon>
        <taxon>Dikarya</taxon>
        <taxon>Ascomycota</taxon>
        <taxon>Pezizomycotina</taxon>
        <taxon>Eurotiomycetes</taxon>
        <taxon>Eurotiomycetidae</taxon>
        <taxon>Eurotiales</taxon>
        <taxon>Aspergillaceae</taxon>
        <taxon>Aspergillus</taxon>
        <taxon>Aspergillus subgen. Aspergillus</taxon>
    </lineage>
</organism>
<proteinExistence type="predicted"/>
<feature type="compositionally biased region" description="Low complexity" evidence="1">
    <location>
        <begin position="106"/>
        <end position="118"/>
    </location>
</feature>
<gene>
    <name evidence="2" type="ORF">ASPGLDRAFT_82014</name>
</gene>
<dbReference type="RefSeq" id="XP_022401493.1">
    <property type="nucleotide sequence ID" value="XM_022550146.1"/>
</dbReference>
<dbReference type="VEuPathDB" id="FungiDB:ASPGLDRAFT_82014"/>
<dbReference type="GeneID" id="34466406"/>
<dbReference type="EMBL" id="KV878896">
    <property type="protein sequence ID" value="OJJ84795.1"/>
    <property type="molecule type" value="Genomic_DNA"/>
</dbReference>
<accession>A0A1L9VLM3</accession>
<evidence type="ECO:0000313" key="2">
    <source>
        <dbReference type="EMBL" id="OJJ84795.1"/>
    </source>
</evidence>
<evidence type="ECO:0000256" key="1">
    <source>
        <dbReference type="SAM" id="MobiDB-lite"/>
    </source>
</evidence>
<dbReference type="AlphaFoldDB" id="A0A1L9VLM3"/>
<dbReference type="Proteomes" id="UP000184300">
    <property type="component" value="Unassembled WGS sequence"/>
</dbReference>
<name>A0A1L9VLM3_ASPGL</name>
<protein>
    <submittedName>
        <fullName evidence="2">Uncharacterized protein</fullName>
    </submittedName>
</protein>
<reference evidence="3" key="1">
    <citation type="journal article" date="2017" name="Genome Biol.">
        <title>Comparative genomics reveals high biological diversity and specific adaptations in the industrially and medically important fungal genus Aspergillus.</title>
        <authorList>
            <person name="de Vries R.P."/>
            <person name="Riley R."/>
            <person name="Wiebenga A."/>
            <person name="Aguilar-Osorio G."/>
            <person name="Amillis S."/>
            <person name="Uchima C.A."/>
            <person name="Anderluh G."/>
            <person name="Asadollahi M."/>
            <person name="Askin M."/>
            <person name="Barry K."/>
            <person name="Battaglia E."/>
            <person name="Bayram O."/>
            <person name="Benocci T."/>
            <person name="Braus-Stromeyer S.A."/>
            <person name="Caldana C."/>
            <person name="Canovas D."/>
            <person name="Cerqueira G.C."/>
            <person name="Chen F."/>
            <person name="Chen W."/>
            <person name="Choi C."/>
            <person name="Clum A."/>
            <person name="Dos Santos R.A."/>
            <person name="Damasio A.R."/>
            <person name="Diallinas G."/>
            <person name="Emri T."/>
            <person name="Fekete E."/>
            <person name="Flipphi M."/>
            <person name="Freyberg S."/>
            <person name="Gallo A."/>
            <person name="Gournas C."/>
            <person name="Habgood R."/>
            <person name="Hainaut M."/>
            <person name="Harispe M.L."/>
            <person name="Henrissat B."/>
            <person name="Hilden K.S."/>
            <person name="Hope R."/>
            <person name="Hossain A."/>
            <person name="Karabika E."/>
            <person name="Karaffa L."/>
            <person name="Karanyi Z."/>
            <person name="Krasevec N."/>
            <person name="Kuo A."/>
            <person name="Kusch H."/>
            <person name="LaButti K."/>
            <person name="Lagendijk E.L."/>
            <person name="Lapidus A."/>
            <person name="Levasseur A."/>
            <person name="Lindquist E."/>
            <person name="Lipzen A."/>
            <person name="Logrieco A.F."/>
            <person name="MacCabe A."/>
            <person name="Maekelae M.R."/>
            <person name="Malavazi I."/>
            <person name="Melin P."/>
            <person name="Meyer V."/>
            <person name="Mielnichuk N."/>
            <person name="Miskei M."/>
            <person name="Molnar A.P."/>
            <person name="Mule G."/>
            <person name="Ngan C.Y."/>
            <person name="Orejas M."/>
            <person name="Orosz E."/>
            <person name="Ouedraogo J.P."/>
            <person name="Overkamp K.M."/>
            <person name="Park H.-S."/>
            <person name="Perrone G."/>
            <person name="Piumi F."/>
            <person name="Punt P.J."/>
            <person name="Ram A.F."/>
            <person name="Ramon A."/>
            <person name="Rauscher S."/>
            <person name="Record E."/>
            <person name="Riano-Pachon D.M."/>
            <person name="Robert V."/>
            <person name="Roehrig J."/>
            <person name="Ruller R."/>
            <person name="Salamov A."/>
            <person name="Salih N.S."/>
            <person name="Samson R.A."/>
            <person name="Sandor E."/>
            <person name="Sanguinetti M."/>
            <person name="Schuetze T."/>
            <person name="Sepcic K."/>
            <person name="Shelest E."/>
            <person name="Sherlock G."/>
            <person name="Sophianopoulou V."/>
            <person name="Squina F.M."/>
            <person name="Sun H."/>
            <person name="Susca A."/>
            <person name="Todd R.B."/>
            <person name="Tsang A."/>
            <person name="Unkles S.E."/>
            <person name="van de Wiele N."/>
            <person name="van Rossen-Uffink D."/>
            <person name="Oliveira J.V."/>
            <person name="Vesth T.C."/>
            <person name="Visser J."/>
            <person name="Yu J.-H."/>
            <person name="Zhou M."/>
            <person name="Andersen M.R."/>
            <person name="Archer D.B."/>
            <person name="Baker S.E."/>
            <person name="Benoit I."/>
            <person name="Brakhage A.A."/>
            <person name="Braus G.H."/>
            <person name="Fischer R."/>
            <person name="Frisvad J.C."/>
            <person name="Goldman G.H."/>
            <person name="Houbraken J."/>
            <person name="Oakley B."/>
            <person name="Pocsi I."/>
            <person name="Scazzocchio C."/>
            <person name="Seiboth B."/>
            <person name="vanKuyk P.A."/>
            <person name="Wortman J."/>
            <person name="Dyer P.S."/>
            <person name="Grigoriev I.V."/>
        </authorList>
    </citation>
    <scope>NUCLEOTIDE SEQUENCE [LARGE SCALE GENOMIC DNA]</scope>
    <source>
        <strain evidence="3">CBS 516.65</strain>
    </source>
</reference>
<evidence type="ECO:0000313" key="3">
    <source>
        <dbReference type="Proteomes" id="UP000184300"/>
    </source>
</evidence>
<sequence>MTSNINLDGSDNRLARWEPRYVENIIFPVMVVSCMGSKDTRILVTYYDGTNLVIHWEWLVWFQLKECRGEVIFEVGCLARQIDLSSTMSVIVTQASHYNGRQSNQTSEHATTHSSTSTKLFSTKPPRPHRLPKPPHQTPPSLLTHNGHLDPAIESFFKLLDENVSSGIPTMN</sequence>